<dbReference type="InterPro" id="IPR010902">
    <property type="entry name" value="NUMOD4"/>
</dbReference>
<dbReference type="SUPFAM" id="SSF64496">
    <property type="entry name" value="DNA-binding domain of intron-encoded endonucleases"/>
    <property type="match status" value="1"/>
</dbReference>
<feature type="domain" description="Nuclease-associated modular DNA-binding 1" evidence="1">
    <location>
        <begin position="178"/>
        <end position="208"/>
    </location>
</feature>
<dbReference type="SUPFAM" id="SSF54060">
    <property type="entry name" value="His-Me finger endonucleases"/>
    <property type="match status" value="1"/>
</dbReference>
<evidence type="ECO:0000313" key="3">
    <source>
        <dbReference type="EMBL" id="SEL81151.1"/>
    </source>
</evidence>
<dbReference type="InterPro" id="IPR044925">
    <property type="entry name" value="His-Me_finger_sf"/>
</dbReference>
<dbReference type="Pfam" id="PF07453">
    <property type="entry name" value="NUMOD1"/>
    <property type="match status" value="2"/>
</dbReference>
<keyword evidence="4" id="KW-1185">Reference proteome</keyword>
<dbReference type="Proteomes" id="UP000198916">
    <property type="component" value="Unassembled WGS sequence"/>
</dbReference>
<dbReference type="InterPro" id="IPR036388">
    <property type="entry name" value="WH-like_DNA-bd_sf"/>
</dbReference>
<feature type="domain" description="NUMOD4" evidence="2">
    <location>
        <begin position="19"/>
        <end position="51"/>
    </location>
</feature>
<dbReference type="InterPro" id="IPR010896">
    <property type="entry name" value="NUMOD1"/>
</dbReference>
<dbReference type="InterPro" id="IPR003647">
    <property type="entry name" value="Intron_nuc_1_rpt"/>
</dbReference>
<dbReference type="OrthoDB" id="6631788at2"/>
<dbReference type="SMART" id="SM00497">
    <property type="entry name" value="IENR1"/>
    <property type="match status" value="2"/>
</dbReference>
<proteinExistence type="predicted"/>
<dbReference type="Gene3D" id="3.90.75.20">
    <property type="match status" value="1"/>
</dbReference>
<dbReference type="STRING" id="332977.SAMN05421740_110154"/>
<protein>
    <submittedName>
        <fullName evidence="3">NUMOD1 domain-containing protein</fullName>
    </submittedName>
</protein>
<evidence type="ECO:0000259" key="1">
    <source>
        <dbReference type="Pfam" id="PF07453"/>
    </source>
</evidence>
<dbReference type="GO" id="GO:0016788">
    <property type="term" value="F:hydrolase activity, acting on ester bonds"/>
    <property type="evidence" value="ECO:0007669"/>
    <property type="project" value="InterPro"/>
</dbReference>
<accession>A0A1H7T8D3</accession>
<organism evidence="3 4">
    <name type="scientific">Parapedobacter koreensis</name>
    <dbReference type="NCBI Taxonomy" id="332977"/>
    <lineage>
        <taxon>Bacteria</taxon>
        <taxon>Pseudomonadati</taxon>
        <taxon>Bacteroidota</taxon>
        <taxon>Sphingobacteriia</taxon>
        <taxon>Sphingobacteriales</taxon>
        <taxon>Sphingobacteriaceae</taxon>
        <taxon>Parapedobacter</taxon>
    </lineage>
</organism>
<gene>
    <name evidence="3" type="ORF">SAMN05421740_110154</name>
</gene>
<dbReference type="Gene3D" id="1.10.10.10">
    <property type="entry name" value="Winged helix-like DNA-binding domain superfamily/Winged helix DNA-binding domain"/>
    <property type="match status" value="2"/>
</dbReference>
<feature type="domain" description="Nuclease-associated modular DNA-binding 1" evidence="1">
    <location>
        <begin position="257"/>
        <end position="292"/>
    </location>
</feature>
<dbReference type="EMBL" id="FNZR01000010">
    <property type="protein sequence ID" value="SEL81151.1"/>
    <property type="molecule type" value="Genomic_DNA"/>
</dbReference>
<dbReference type="RefSeq" id="WP_090608430.1">
    <property type="nucleotide sequence ID" value="NZ_FNZR01000010.1"/>
</dbReference>
<dbReference type="AlphaFoldDB" id="A0A1H7T8D3"/>
<reference evidence="4" key="1">
    <citation type="submission" date="2016-10" db="EMBL/GenBank/DDBJ databases">
        <authorList>
            <person name="Varghese N."/>
            <person name="Submissions S."/>
        </authorList>
    </citation>
    <scope>NUCLEOTIDE SEQUENCE [LARGE SCALE GENOMIC DNA]</scope>
    <source>
        <strain evidence="4">Jip14</strain>
    </source>
</reference>
<dbReference type="Pfam" id="PF07463">
    <property type="entry name" value="NUMOD4"/>
    <property type="match status" value="1"/>
</dbReference>
<evidence type="ECO:0000313" key="4">
    <source>
        <dbReference type="Proteomes" id="UP000198916"/>
    </source>
</evidence>
<sequence>MKKSAYPYQDLTTPQLTEEEWKDIPGASGHYQISNKGRARRVAHYRQTKQGVRIPMPAVILCQQTHASYNSFAKTYRYHLRFSITVGGKRRQINTARMIYHCFVEPFDLTDFGHVVLYRDDDSLNVCADNLYLSDTREKAKRMLARNGHEILTWSLTPKKHKAILKKTPRPKVSLGQYKISQYDLEGKLIRTFASVAEAASFMKIGSPSDLRAAVNGRRLTCKGFVWRKGHAPKVDVKDDVSETSYRYSLLSAAERKVTQYNYEGIRIQTYASIREASSATGVGRSTIQRALKGIYVTAGGYLWQHGEALRMDLRPLKKHARFNTSALGLYIKAKREKNIEKIADRISAESPNISANAMTDLLKKAEQNGIEKGKITVVKNLLAEFGFTDKQAAYAAEVPVDVVRRISSELDARPTS</sequence>
<evidence type="ECO:0000259" key="2">
    <source>
        <dbReference type="Pfam" id="PF07463"/>
    </source>
</evidence>
<name>A0A1H7T8D3_9SPHI</name>